<evidence type="ECO:0000313" key="7">
    <source>
        <dbReference type="Proteomes" id="UP000651668"/>
    </source>
</evidence>
<comment type="similarity">
    <text evidence="4">Belongs to the MsrA Met sulfoxide reductase family.</text>
</comment>
<comment type="catalytic activity">
    <reaction evidence="2 4">
        <text>L-methionyl-[protein] + [thioredoxin]-disulfide + H2O = L-methionyl-(S)-S-oxide-[protein] + [thioredoxin]-dithiol</text>
        <dbReference type="Rhea" id="RHEA:14217"/>
        <dbReference type="Rhea" id="RHEA-COMP:10698"/>
        <dbReference type="Rhea" id="RHEA-COMP:10700"/>
        <dbReference type="Rhea" id="RHEA-COMP:12313"/>
        <dbReference type="Rhea" id="RHEA-COMP:12315"/>
        <dbReference type="ChEBI" id="CHEBI:15377"/>
        <dbReference type="ChEBI" id="CHEBI:16044"/>
        <dbReference type="ChEBI" id="CHEBI:29950"/>
        <dbReference type="ChEBI" id="CHEBI:44120"/>
        <dbReference type="ChEBI" id="CHEBI:50058"/>
        <dbReference type="EC" id="1.8.4.11"/>
    </reaction>
</comment>
<evidence type="ECO:0000259" key="5">
    <source>
        <dbReference type="Pfam" id="PF01625"/>
    </source>
</evidence>
<dbReference type="EMBL" id="BMIL01000010">
    <property type="protein sequence ID" value="GGC73543.1"/>
    <property type="molecule type" value="Genomic_DNA"/>
</dbReference>
<evidence type="ECO:0000256" key="3">
    <source>
        <dbReference type="ARBA" id="ARBA00048782"/>
    </source>
</evidence>
<dbReference type="Proteomes" id="UP000651668">
    <property type="component" value="Unassembled WGS sequence"/>
</dbReference>
<evidence type="ECO:0000256" key="2">
    <source>
        <dbReference type="ARBA" id="ARBA00047806"/>
    </source>
</evidence>
<name>A0A916UIL6_9SPHI</name>
<dbReference type="HAMAP" id="MF_01401">
    <property type="entry name" value="MsrA"/>
    <property type="match status" value="1"/>
</dbReference>
<dbReference type="Gene3D" id="3.30.1060.10">
    <property type="entry name" value="Peptide methionine sulphoxide reductase MsrA"/>
    <property type="match status" value="1"/>
</dbReference>
<evidence type="ECO:0000256" key="1">
    <source>
        <dbReference type="ARBA" id="ARBA00023002"/>
    </source>
</evidence>
<comment type="catalytic activity">
    <reaction evidence="3 4">
        <text>[thioredoxin]-disulfide + L-methionine + H2O = L-methionine (S)-S-oxide + [thioredoxin]-dithiol</text>
        <dbReference type="Rhea" id="RHEA:19993"/>
        <dbReference type="Rhea" id="RHEA-COMP:10698"/>
        <dbReference type="Rhea" id="RHEA-COMP:10700"/>
        <dbReference type="ChEBI" id="CHEBI:15377"/>
        <dbReference type="ChEBI" id="CHEBI:29950"/>
        <dbReference type="ChEBI" id="CHEBI:50058"/>
        <dbReference type="ChEBI" id="CHEBI:57844"/>
        <dbReference type="ChEBI" id="CHEBI:58772"/>
        <dbReference type="EC" id="1.8.4.11"/>
    </reaction>
</comment>
<dbReference type="AlphaFoldDB" id="A0A916UIL6"/>
<sequence length="229" mass="25664">MFKASAAFAKLQAAGIRNFDMGEQNARTQIMRYLSFLVLLLISFGTANAQQPKLQKATFGMGCFWCTEALFQRLDGVVSIKSGYEGGDVPNPSYEDVCTGTTGHAEVTEITFNPAKISYEALLAVFWKSHDPTTLNRQGADVGTQYRSVVFYHDATQRDIAAKYKAALNKSNAYGKPVVTEVTAAQKFYVAEPYHQNYFNKNKNEPYCRLVIQPKLEKLEKVFKAQLKK</sequence>
<comment type="function">
    <text evidence="4">Has an important function as a repair enzyme for proteins that have been inactivated by oxidation. Catalyzes the reversible oxidation-reduction of methionine sulfoxide in proteins to methionine.</text>
</comment>
<dbReference type="NCBIfam" id="TIGR00401">
    <property type="entry name" value="msrA"/>
    <property type="match status" value="1"/>
</dbReference>
<feature type="domain" description="Peptide methionine sulphoxide reductase MsrA" evidence="5">
    <location>
        <begin position="56"/>
        <end position="208"/>
    </location>
</feature>
<dbReference type="EC" id="1.8.4.11" evidence="4"/>
<dbReference type="InterPro" id="IPR036509">
    <property type="entry name" value="Met_Sox_Rdtase_MsrA_sf"/>
</dbReference>
<dbReference type="GO" id="GO:0008113">
    <property type="term" value="F:peptide-methionine (S)-S-oxide reductase activity"/>
    <property type="evidence" value="ECO:0007669"/>
    <property type="project" value="UniProtKB-UniRule"/>
</dbReference>
<comment type="caution">
    <text evidence="6">The sequence shown here is derived from an EMBL/GenBank/DDBJ whole genome shotgun (WGS) entry which is preliminary data.</text>
</comment>
<proteinExistence type="inferred from homology"/>
<reference evidence="6" key="2">
    <citation type="submission" date="2020-09" db="EMBL/GenBank/DDBJ databases">
        <authorList>
            <person name="Sun Q."/>
            <person name="Zhou Y."/>
        </authorList>
    </citation>
    <scope>NUCLEOTIDE SEQUENCE</scope>
    <source>
        <strain evidence="6">CGMCC 1.15343</strain>
    </source>
</reference>
<reference evidence="6" key="1">
    <citation type="journal article" date="2014" name="Int. J. Syst. Evol. Microbiol.">
        <title>Complete genome sequence of Corynebacterium casei LMG S-19264T (=DSM 44701T), isolated from a smear-ripened cheese.</title>
        <authorList>
            <consortium name="US DOE Joint Genome Institute (JGI-PGF)"/>
            <person name="Walter F."/>
            <person name="Albersmeier A."/>
            <person name="Kalinowski J."/>
            <person name="Ruckert C."/>
        </authorList>
    </citation>
    <scope>NUCLEOTIDE SEQUENCE</scope>
    <source>
        <strain evidence="6">CGMCC 1.15343</strain>
    </source>
</reference>
<dbReference type="PANTHER" id="PTHR43774:SF1">
    <property type="entry name" value="PEPTIDE METHIONINE SULFOXIDE REDUCTASE MSRA 2"/>
    <property type="match status" value="1"/>
</dbReference>
<dbReference type="InterPro" id="IPR002569">
    <property type="entry name" value="Met_Sox_Rdtase_MsrA_dom"/>
</dbReference>
<evidence type="ECO:0000256" key="4">
    <source>
        <dbReference type="HAMAP-Rule" id="MF_01401"/>
    </source>
</evidence>
<evidence type="ECO:0000313" key="6">
    <source>
        <dbReference type="EMBL" id="GGC73543.1"/>
    </source>
</evidence>
<dbReference type="Pfam" id="PF01625">
    <property type="entry name" value="PMSR"/>
    <property type="match status" value="1"/>
</dbReference>
<dbReference type="SUPFAM" id="SSF55068">
    <property type="entry name" value="Peptide methionine sulfoxide reductase"/>
    <property type="match status" value="1"/>
</dbReference>
<protein>
    <recommendedName>
        <fullName evidence="4">Peptide methionine sulfoxide reductase MsrA</fullName>
        <shortName evidence="4">Protein-methionine-S-oxide reductase</shortName>
        <ecNumber evidence="4">1.8.4.11</ecNumber>
    </recommendedName>
    <alternativeName>
        <fullName evidence="4">Peptide-methionine (S)-S-oxide reductase</fullName>
        <shortName evidence="4">Peptide Met(O) reductase</shortName>
    </alternativeName>
</protein>
<keyword evidence="7" id="KW-1185">Reference proteome</keyword>
<keyword evidence="1 4" id="KW-0560">Oxidoreductase</keyword>
<feature type="active site" evidence="4">
    <location>
        <position position="63"/>
    </location>
</feature>
<organism evidence="6 7">
    <name type="scientific">Pedobacter quisquiliarum</name>
    <dbReference type="NCBI Taxonomy" id="1834438"/>
    <lineage>
        <taxon>Bacteria</taxon>
        <taxon>Pseudomonadati</taxon>
        <taxon>Bacteroidota</taxon>
        <taxon>Sphingobacteriia</taxon>
        <taxon>Sphingobacteriales</taxon>
        <taxon>Sphingobacteriaceae</taxon>
        <taxon>Pedobacter</taxon>
    </lineage>
</organism>
<accession>A0A916UIL6</accession>
<gene>
    <name evidence="6" type="primary">mrsA</name>
    <name evidence="4" type="synonym">msrA</name>
    <name evidence="6" type="ORF">GCM10011387_28900</name>
</gene>
<dbReference type="PANTHER" id="PTHR43774">
    <property type="entry name" value="PEPTIDE METHIONINE SULFOXIDE REDUCTASE"/>
    <property type="match status" value="1"/>
</dbReference>